<sequence length="577" mass="64741">MIQQETPRRVNVDEVLERRTGPKGLWQCTILLVICVSMSIPVLFPVFSNAVPRHRCALDKEKEDYLANKLVPAVGFGNETRHLTFDEIARIVGPWFPRDENFTVNQHQYGCSRFKGLNLARLKTNNDGDLPTESCVNGYVYEPMETQYPSTIVAEWDLVCENSWKNPFSTSVYMFGMMMGFLSGGFLCGLLGRKKALYLATIFECAFGLAVTFAPNYEWYIALRFFLSAACTVKVAAISVIIVEVTTARYRAFFSAGSSLCFQCFYRALHALFAMFIHNWRYLHLTIMVPGFIGLFTILWMPESPRWLVSQDKDRKALKTLYKAYRINSTCKSGPRLNFEEFLEETGYSHVTDDPKKPKKSFKLTEFLRGFGKGFAAPYQNADIAKRSIISTFLFTGQMCAFFGMLFYTQVIRGSVYYVSMLNALTSVPGVLISTLLYWRLKSRKKPLLTLYAIAGTVLLVGGLYTVIGKPESEIPLIVSCNIALVLLGAALNMLFIYTPELFPSSIRSQGFGNATGLGRVGSILCSFINQLDLQLGHGVPVIIYGGILLLQFALTCCLPETDGENLADVVHSEEDK</sequence>
<proteinExistence type="predicted"/>
<feature type="domain" description="Major facilitator superfamily (MFS) profile" evidence="6">
    <location>
        <begin position="113"/>
        <end position="564"/>
    </location>
</feature>
<gene>
    <name evidence="7" type="ORF">WMSIL1_LOCUS8592</name>
</gene>
<evidence type="ECO:0000313" key="7">
    <source>
        <dbReference type="EMBL" id="VUZ49497.1"/>
    </source>
</evidence>
<feature type="transmembrane region" description="Helical" evidence="5">
    <location>
        <begin position="415"/>
        <end position="439"/>
    </location>
</feature>
<dbReference type="GO" id="GO:0016020">
    <property type="term" value="C:membrane"/>
    <property type="evidence" value="ECO:0007669"/>
    <property type="project" value="UniProtKB-SubCell"/>
</dbReference>
<dbReference type="Proteomes" id="UP000321570">
    <property type="component" value="Unassembled WGS sequence"/>
</dbReference>
<evidence type="ECO:0000256" key="2">
    <source>
        <dbReference type="ARBA" id="ARBA00022692"/>
    </source>
</evidence>
<feature type="transmembrane region" description="Helical" evidence="5">
    <location>
        <begin position="389"/>
        <end position="409"/>
    </location>
</feature>
<evidence type="ECO:0000313" key="8">
    <source>
        <dbReference type="Proteomes" id="UP000321570"/>
    </source>
</evidence>
<feature type="transmembrane region" description="Helical" evidence="5">
    <location>
        <begin position="282"/>
        <end position="301"/>
    </location>
</feature>
<evidence type="ECO:0000256" key="5">
    <source>
        <dbReference type="SAM" id="Phobius"/>
    </source>
</evidence>
<reference evidence="7 8" key="1">
    <citation type="submission" date="2019-07" db="EMBL/GenBank/DDBJ databases">
        <authorList>
            <person name="Jastrzebski P J."/>
            <person name="Paukszto L."/>
            <person name="Jastrzebski P J."/>
        </authorList>
    </citation>
    <scope>NUCLEOTIDE SEQUENCE [LARGE SCALE GENOMIC DNA]</scope>
    <source>
        <strain evidence="7 8">WMS-il1</strain>
    </source>
</reference>
<dbReference type="AlphaFoldDB" id="A0A564YQC8"/>
<dbReference type="GO" id="GO:0022857">
    <property type="term" value="F:transmembrane transporter activity"/>
    <property type="evidence" value="ECO:0007669"/>
    <property type="project" value="InterPro"/>
</dbReference>
<feature type="transmembrane region" description="Helical" evidence="5">
    <location>
        <begin position="221"/>
        <end position="245"/>
    </location>
</feature>
<protein>
    <recommendedName>
        <fullName evidence="6">Major facilitator superfamily (MFS) profile domain-containing protein</fullName>
    </recommendedName>
</protein>
<evidence type="ECO:0000256" key="4">
    <source>
        <dbReference type="ARBA" id="ARBA00023136"/>
    </source>
</evidence>
<keyword evidence="8" id="KW-1185">Reference proteome</keyword>
<keyword evidence="4 5" id="KW-0472">Membrane</keyword>
<dbReference type="InterPro" id="IPR020846">
    <property type="entry name" value="MFS_dom"/>
</dbReference>
<organism evidence="7 8">
    <name type="scientific">Hymenolepis diminuta</name>
    <name type="common">Rat tapeworm</name>
    <dbReference type="NCBI Taxonomy" id="6216"/>
    <lineage>
        <taxon>Eukaryota</taxon>
        <taxon>Metazoa</taxon>
        <taxon>Spiralia</taxon>
        <taxon>Lophotrochozoa</taxon>
        <taxon>Platyhelminthes</taxon>
        <taxon>Cestoda</taxon>
        <taxon>Eucestoda</taxon>
        <taxon>Cyclophyllidea</taxon>
        <taxon>Hymenolepididae</taxon>
        <taxon>Hymenolepis</taxon>
    </lineage>
</organism>
<accession>A0A564YQC8</accession>
<dbReference type="InterPro" id="IPR036259">
    <property type="entry name" value="MFS_trans_sf"/>
</dbReference>
<dbReference type="EMBL" id="CABIJS010000333">
    <property type="protein sequence ID" value="VUZ49497.1"/>
    <property type="molecule type" value="Genomic_DNA"/>
</dbReference>
<keyword evidence="2 5" id="KW-0812">Transmembrane</keyword>
<feature type="transmembrane region" description="Helical" evidence="5">
    <location>
        <begin position="24"/>
        <end position="44"/>
    </location>
</feature>
<feature type="transmembrane region" description="Helical" evidence="5">
    <location>
        <begin position="475"/>
        <end position="498"/>
    </location>
</feature>
<feature type="transmembrane region" description="Helical" evidence="5">
    <location>
        <begin position="451"/>
        <end position="469"/>
    </location>
</feature>
<keyword evidence="3 5" id="KW-1133">Transmembrane helix</keyword>
<dbReference type="PROSITE" id="PS50850">
    <property type="entry name" value="MFS"/>
    <property type="match status" value="1"/>
</dbReference>
<dbReference type="SUPFAM" id="SSF103473">
    <property type="entry name" value="MFS general substrate transporter"/>
    <property type="match status" value="1"/>
</dbReference>
<evidence type="ECO:0000256" key="1">
    <source>
        <dbReference type="ARBA" id="ARBA00004141"/>
    </source>
</evidence>
<dbReference type="InterPro" id="IPR005828">
    <property type="entry name" value="MFS_sugar_transport-like"/>
</dbReference>
<feature type="transmembrane region" description="Helical" evidence="5">
    <location>
        <begin position="196"/>
        <end position="215"/>
    </location>
</feature>
<name>A0A564YQC8_HYMDI</name>
<evidence type="ECO:0000259" key="6">
    <source>
        <dbReference type="PROSITE" id="PS50850"/>
    </source>
</evidence>
<comment type="subcellular location">
    <subcellularLocation>
        <location evidence="1">Membrane</location>
        <topology evidence="1">Multi-pass membrane protein</topology>
    </subcellularLocation>
</comment>
<evidence type="ECO:0000256" key="3">
    <source>
        <dbReference type="ARBA" id="ARBA00022989"/>
    </source>
</evidence>
<feature type="transmembrane region" description="Helical" evidence="5">
    <location>
        <begin position="172"/>
        <end position="191"/>
    </location>
</feature>
<dbReference type="PANTHER" id="PTHR24064">
    <property type="entry name" value="SOLUTE CARRIER FAMILY 22 MEMBER"/>
    <property type="match status" value="1"/>
</dbReference>
<dbReference type="Pfam" id="PF00083">
    <property type="entry name" value="Sugar_tr"/>
    <property type="match status" value="1"/>
</dbReference>
<dbReference type="Gene3D" id="1.20.1250.20">
    <property type="entry name" value="MFS general substrate transporter like domains"/>
    <property type="match status" value="1"/>
</dbReference>